<evidence type="ECO:0000256" key="2">
    <source>
        <dbReference type="ARBA" id="ARBA00005325"/>
    </source>
</evidence>
<proteinExistence type="inferred from homology"/>
<evidence type="ECO:0000256" key="11">
    <source>
        <dbReference type="ARBA" id="ARBA00023180"/>
    </source>
</evidence>
<feature type="region of interest" description="Disordered" evidence="14">
    <location>
        <begin position="242"/>
        <end position="266"/>
    </location>
</feature>
<keyword evidence="10" id="KW-1015">Disulfide bond</keyword>
<keyword evidence="5 15" id="KW-0732">Signal</keyword>
<dbReference type="GO" id="GO:0045887">
    <property type="term" value="P:positive regulation of synaptic assembly at neuromuscular junction"/>
    <property type="evidence" value="ECO:0007669"/>
    <property type="project" value="UniProtKB-ARBA"/>
</dbReference>
<evidence type="ECO:0000313" key="17">
    <source>
        <dbReference type="Proteomes" id="UP000025227"/>
    </source>
</evidence>
<evidence type="ECO:0000256" key="9">
    <source>
        <dbReference type="ARBA" id="ARBA00023145"/>
    </source>
</evidence>
<evidence type="ECO:0000256" key="7">
    <source>
        <dbReference type="ARBA" id="ARBA00022825"/>
    </source>
</evidence>
<dbReference type="Proteomes" id="UP000025227">
    <property type="component" value="Unplaced"/>
</dbReference>
<dbReference type="InterPro" id="IPR022398">
    <property type="entry name" value="Peptidase_S8_His-AS"/>
</dbReference>
<dbReference type="InterPro" id="IPR000209">
    <property type="entry name" value="Peptidase_S8/S53_dom"/>
</dbReference>
<dbReference type="Pfam" id="PF01483">
    <property type="entry name" value="P_proprotein"/>
    <property type="match status" value="1"/>
</dbReference>
<dbReference type="InterPro" id="IPR023827">
    <property type="entry name" value="Peptidase_S8_Asp-AS"/>
</dbReference>
<accession>A0A7I4XYF8</accession>
<evidence type="ECO:0000256" key="1">
    <source>
        <dbReference type="ARBA" id="ARBA00001913"/>
    </source>
</evidence>
<dbReference type="Gene3D" id="3.30.70.850">
    <property type="entry name" value="Peptidase S8, pro-domain"/>
    <property type="match status" value="1"/>
</dbReference>
<dbReference type="Gene3D" id="3.40.50.200">
    <property type="entry name" value="Peptidase S8/S53 domain"/>
    <property type="match status" value="1"/>
</dbReference>
<sequence length="700" mass="77941">FHPILLFSVVALNHFLIYSRDASIVSDMMRLLIVLLSLSCINAIEHDSICDDDHDDNCPEPTHTVIRLTRRDDELARKIASDHGMEVRGKPFLGSHYFLYHKDESHSRSRKREALMRLDSHPAVEWLSEQRPRPRTKRDFIHDDDEDDEEHDLSQEEEEPLSNLNSLDLAKSEGSGQSVPHLPWPDPLYPKQWYLVGKAAGNYDMNVREAWLLGYAGRNISISILDDGIQRDHPDLVANYDPLASTDINDHDDDPTPQNNGENKHGTRCAGEVAAVAGNNYCGVGVAFKAKIGGVRMLDGKVSDGVEAASLSLNQDHIDIYSASWGPNDDGKSLDGPGPLAREAILRGIKYGRQGKGNIFVWASGNGGGKQDSCSADGYTTSVYTLSVSSATYDNRRPWYLEECPSSIAATYSSGRSSQPAIVSTDVPQGCTLRHTGTSASAPLAAGMIALALEANPDLTWRDMQHIVLRTANPRPLLGNPGWSRNGVGRMISNLFGYGLMDGGAIVKLAKIWRTLPEQLICTYQNQYKSSRSLRGRFRMNFTLTVNGCGSGTPILYLEHVQVHVTVKFEKRGDLKLTLYSPSGTRSVLLPPRPQDSSSHGLNDWPFLSVQQWGEDPYGTWILEVESVTNNPTASGTFYNWKLVLYGTEEPAQAGDTIHPHYSRRSNRMSAKKSHAWKYNPLQNYFNAIFFYSIWRSFRS</sequence>
<dbReference type="GO" id="GO:0004252">
    <property type="term" value="F:serine-type endopeptidase activity"/>
    <property type="evidence" value="ECO:0007669"/>
    <property type="project" value="UniProtKB-UniRule"/>
</dbReference>
<dbReference type="OrthoDB" id="300641at2759"/>
<dbReference type="InterPro" id="IPR023828">
    <property type="entry name" value="Peptidase_S8_Ser-AS"/>
</dbReference>
<dbReference type="PROSITE" id="PS00136">
    <property type="entry name" value="SUBTILASE_ASP"/>
    <property type="match status" value="1"/>
</dbReference>
<keyword evidence="17" id="KW-1185">Reference proteome</keyword>
<dbReference type="InterPro" id="IPR036852">
    <property type="entry name" value="Peptidase_S8/S53_dom_sf"/>
</dbReference>
<feature type="active site" description="Charge relay system" evidence="12 13">
    <location>
        <position position="265"/>
    </location>
</feature>
<dbReference type="PROSITE" id="PS51892">
    <property type="entry name" value="SUBTILASE"/>
    <property type="match status" value="1"/>
</dbReference>
<reference evidence="18" key="1">
    <citation type="submission" date="2020-12" db="UniProtKB">
        <authorList>
            <consortium name="WormBaseParasite"/>
        </authorList>
    </citation>
    <scope>IDENTIFICATION</scope>
    <source>
        <strain evidence="18">MHco3</strain>
    </source>
</reference>
<evidence type="ECO:0000256" key="10">
    <source>
        <dbReference type="ARBA" id="ARBA00023157"/>
    </source>
</evidence>
<keyword evidence="7 13" id="KW-0720">Serine protease</keyword>
<evidence type="ECO:0000256" key="15">
    <source>
        <dbReference type="SAM" id="SignalP"/>
    </source>
</evidence>
<evidence type="ECO:0000256" key="12">
    <source>
        <dbReference type="PIRSR" id="PIRSR615500-1"/>
    </source>
</evidence>
<dbReference type="InterPro" id="IPR002884">
    <property type="entry name" value="P_dom"/>
</dbReference>
<feature type="domain" description="P/Homo B" evidence="16">
    <location>
        <begin position="515"/>
        <end position="651"/>
    </location>
</feature>
<dbReference type="InterPro" id="IPR038466">
    <property type="entry name" value="S8_pro-domain_sf"/>
</dbReference>
<evidence type="ECO:0000256" key="8">
    <source>
        <dbReference type="ARBA" id="ARBA00022837"/>
    </source>
</evidence>
<dbReference type="Pfam" id="PF00082">
    <property type="entry name" value="Peptidase_S8"/>
    <property type="match status" value="1"/>
</dbReference>
<dbReference type="Pfam" id="PF16470">
    <property type="entry name" value="S8_pro-domain"/>
    <property type="match status" value="1"/>
</dbReference>
<feature type="compositionally biased region" description="Basic and acidic residues" evidence="14">
    <location>
        <begin position="126"/>
        <end position="141"/>
    </location>
</feature>
<dbReference type="PRINTS" id="PR00723">
    <property type="entry name" value="SUBTILISIN"/>
</dbReference>
<feature type="chain" id="PRO_5029630640" evidence="15">
    <location>
        <begin position="44"/>
        <end position="700"/>
    </location>
</feature>
<feature type="signal peptide" evidence="15">
    <location>
        <begin position="1"/>
        <end position="43"/>
    </location>
</feature>
<dbReference type="AlphaFoldDB" id="A0A7I4XYF8"/>
<dbReference type="SUPFAM" id="SSF52743">
    <property type="entry name" value="Subtilisin-like"/>
    <property type="match status" value="1"/>
</dbReference>
<evidence type="ECO:0000256" key="5">
    <source>
        <dbReference type="ARBA" id="ARBA00022729"/>
    </source>
</evidence>
<dbReference type="PANTHER" id="PTHR42884:SF23">
    <property type="entry name" value="FURIN-LIKE PROTEASE 2"/>
    <property type="match status" value="1"/>
</dbReference>
<keyword evidence="6 13" id="KW-0378">Hydrolase</keyword>
<feature type="active site" description="Charge relay system" evidence="12 13">
    <location>
        <position position="226"/>
    </location>
</feature>
<dbReference type="InterPro" id="IPR015500">
    <property type="entry name" value="Peptidase_S8_subtilisin-rel"/>
</dbReference>
<dbReference type="GO" id="GO:0005802">
    <property type="term" value="C:trans-Golgi network"/>
    <property type="evidence" value="ECO:0007669"/>
    <property type="project" value="TreeGrafter"/>
</dbReference>
<comment type="cofactor">
    <cofactor evidence="1">
        <name>Ca(2+)</name>
        <dbReference type="ChEBI" id="CHEBI:29108"/>
    </cofactor>
</comment>
<evidence type="ECO:0000256" key="13">
    <source>
        <dbReference type="PROSITE-ProRule" id="PRU01240"/>
    </source>
</evidence>
<dbReference type="CDD" id="cd04059">
    <property type="entry name" value="Peptidases_S8_Protein_convertases_Kexins_Furin-like"/>
    <property type="match status" value="1"/>
</dbReference>
<dbReference type="PROSITE" id="PS00138">
    <property type="entry name" value="SUBTILASE_SER"/>
    <property type="match status" value="1"/>
</dbReference>
<dbReference type="FunFam" id="3.40.50.200:FF:000001">
    <property type="entry name" value="Furin 2, isoform B"/>
    <property type="match status" value="1"/>
</dbReference>
<keyword evidence="4" id="KW-0165">Cleavage on pair of basic residues</keyword>
<keyword evidence="11" id="KW-0325">Glycoprotein</keyword>
<evidence type="ECO:0000313" key="18">
    <source>
        <dbReference type="WBParaSite" id="HCON_00028702-00001"/>
    </source>
</evidence>
<dbReference type="InterPro" id="IPR008979">
    <property type="entry name" value="Galactose-bd-like_sf"/>
</dbReference>
<evidence type="ECO:0000256" key="6">
    <source>
        <dbReference type="ARBA" id="ARBA00022801"/>
    </source>
</evidence>
<dbReference type="FunFam" id="2.60.120.260:FF:000006">
    <property type="entry name" value="Proprotein convertase subtilisin/kexin type 5"/>
    <property type="match status" value="1"/>
</dbReference>
<name>A0A7I4XYF8_HAECO</name>
<dbReference type="PROSITE" id="PS51829">
    <property type="entry name" value="P_HOMO_B"/>
    <property type="match status" value="1"/>
</dbReference>
<dbReference type="SUPFAM" id="SSF49785">
    <property type="entry name" value="Galactose-binding domain-like"/>
    <property type="match status" value="1"/>
</dbReference>
<dbReference type="WBParaSite" id="HCON_00028702-00001">
    <property type="protein sequence ID" value="HCON_00028702-00001"/>
    <property type="gene ID" value="HCON_00028702"/>
</dbReference>
<dbReference type="GO" id="GO:0000139">
    <property type="term" value="C:Golgi membrane"/>
    <property type="evidence" value="ECO:0007669"/>
    <property type="project" value="TreeGrafter"/>
</dbReference>
<dbReference type="PANTHER" id="PTHR42884">
    <property type="entry name" value="PROPROTEIN CONVERTASE SUBTILISIN/KEXIN-RELATED"/>
    <property type="match status" value="1"/>
</dbReference>
<evidence type="ECO:0000256" key="4">
    <source>
        <dbReference type="ARBA" id="ARBA00022685"/>
    </source>
</evidence>
<dbReference type="Gene3D" id="2.60.120.260">
    <property type="entry name" value="Galactose-binding domain-like"/>
    <property type="match status" value="1"/>
</dbReference>
<keyword evidence="3 13" id="KW-0645">Protease</keyword>
<dbReference type="SUPFAM" id="SSF54897">
    <property type="entry name" value="Protease propeptides/inhibitors"/>
    <property type="match status" value="1"/>
</dbReference>
<comment type="similarity">
    <text evidence="2">Belongs to the peptidase S8 family. Furin subfamily.</text>
</comment>
<keyword evidence="8" id="KW-0106">Calcium</keyword>
<feature type="region of interest" description="Disordered" evidence="14">
    <location>
        <begin position="126"/>
        <end position="163"/>
    </location>
</feature>
<dbReference type="InterPro" id="IPR034182">
    <property type="entry name" value="Kexin/furin"/>
</dbReference>
<organism evidence="17 18">
    <name type="scientific">Haemonchus contortus</name>
    <name type="common">Barber pole worm</name>
    <dbReference type="NCBI Taxonomy" id="6289"/>
    <lineage>
        <taxon>Eukaryota</taxon>
        <taxon>Metazoa</taxon>
        <taxon>Ecdysozoa</taxon>
        <taxon>Nematoda</taxon>
        <taxon>Chromadorea</taxon>
        <taxon>Rhabditida</taxon>
        <taxon>Rhabditina</taxon>
        <taxon>Rhabditomorpha</taxon>
        <taxon>Strongyloidea</taxon>
        <taxon>Trichostrongylidae</taxon>
        <taxon>Haemonchus</taxon>
    </lineage>
</organism>
<keyword evidence="9" id="KW-0865">Zymogen</keyword>
<dbReference type="OMA" id="MCDECAS"/>
<evidence type="ECO:0000259" key="16">
    <source>
        <dbReference type="PROSITE" id="PS51829"/>
    </source>
</evidence>
<feature type="active site" description="Charge relay system" evidence="12 13">
    <location>
        <position position="439"/>
    </location>
</feature>
<evidence type="ECO:0000256" key="3">
    <source>
        <dbReference type="ARBA" id="ARBA00022670"/>
    </source>
</evidence>
<dbReference type="GO" id="GO:0016485">
    <property type="term" value="P:protein processing"/>
    <property type="evidence" value="ECO:0007669"/>
    <property type="project" value="TreeGrafter"/>
</dbReference>
<dbReference type="PROSITE" id="PS00137">
    <property type="entry name" value="SUBTILASE_HIS"/>
    <property type="match status" value="1"/>
</dbReference>
<dbReference type="InterPro" id="IPR032815">
    <property type="entry name" value="S8_pro-domain"/>
</dbReference>
<feature type="compositionally biased region" description="Acidic residues" evidence="14">
    <location>
        <begin position="142"/>
        <end position="160"/>
    </location>
</feature>
<protein>
    <submittedName>
        <fullName evidence="18">P/Homo B domain-containing protein</fullName>
    </submittedName>
</protein>
<evidence type="ECO:0000256" key="14">
    <source>
        <dbReference type="SAM" id="MobiDB-lite"/>
    </source>
</evidence>